<dbReference type="Pfam" id="PF10502">
    <property type="entry name" value="Peptidase_S26"/>
    <property type="match status" value="1"/>
</dbReference>
<dbReference type="SUPFAM" id="SSF51306">
    <property type="entry name" value="LexA/Signal peptidase"/>
    <property type="match status" value="1"/>
</dbReference>
<evidence type="ECO:0000313" key="10">
    <source>
        <dbReference type="Proteomes" id="UP000612808"/>
    </source>
</evidence>
<evidence type="ECO:0000256" key="1">
    <source>
        <dbReference type="ARBA" id="ARBA00000677"/>
    </source>
</evidence>
<evidence type="ECO:0000256" key="2">
    <source>
        <dbReference type="ARBA" id="ARBA00004401"/>
    </source>
</evidence>
<reference evidence="9" key="1">
    <citation type="submission" date="2021-01" db="EMBL/GenBank/DDBJ databases">
        <title>Whole genome shotgun sequence of Actinocatenispora rupis NBRC 107355.</title>
        <authorList>
            <person name="Komaki H."/>
            <person name="Tamura T."/>
        </authorList>
    </citation>
    <scope>NUCLEOTIDE SEQUENCE</scope>
    <source>
        <strain evidence="9">NBRC 107355</strain>
    </source>
</reference>
<dbReference type="CDD" id="cd06530">
    <property type="entry name" value="S26_SPase_I"/>
    <property type="match status" value="1"/>
</dbReference>
<dbReference type="GO" id="GO:0005886">
    <property type="term" value="C:plasma membrane"/>
    <property type="evidence" value="ECO:0007669"/>
    <property type="project" value="UniProtKB-SubCell"/>
</dbReference>
<evidence type="ECO:0000313" key="9">
    <source>
        <dbReference type="EMBL" id="GID09117.1"/>
    </source>
</evidence>
<evidence type="ECO:0000256" key="6">
    <source>
        <dbReference type="PIRSR" id="PIRSR600223-1"/>
    </source>
</evidence>
<dbReference type="Gene3D" id="2.10.109.10">
    <property type="entry name" value="Umud Fragment, subunit A"/>
    <property type="match status" value="1"/>
</dbReference>
<name>A0A8J3J2S8_9ACTN</name>
<dbReference type="InterPro" id="IPR019758">
    <property type="entry name" value="Pept_S26A_signal_pept_1_CS"/>
</dbReference>
<dbReference type="PANTHER" id="PTHR43390:SF1">
    <property type="entry name" value="CHLOROPLAST PROCESSING PEPTIDASE"/>
    <property type="match status" value="1"/>
</dbReference>
<keyword evidence="5 7" id="KW-0378">Hydrolase</keyword>
<comment type="caution">
    <text evidence="9">The sequence shown here is derived from an EMBL/GenBank/DDBJ whole genome shotgun (WGS) entry which is preliminary data.</text>
</comment>
<comment type="catalytic activity">
    <reaction evidence="1 7">
        <text>Cleavage of hydrophobic, N-terminal signal or leader sequences from secreted and periplasmic proteins.</text>
        <dbReference type="EC" id="3.4.21.89"/>
    </reaction>
</comment>
<keyword evidence="10" id="KW-1185">Reference proteome</keyword>
<dbReference type="Proteomes" id="UP000612808">
    <property type="component" value="Unassembled WGS sequence"/>
</dbReference>
<dbReference type="RefSeq" id="WP_203653853.1">
    <property type="nucleotide sequence ID" value="NZ_BAAAZM010000031.1"/>
</dbReference>
<evidence type="ECO:0000256" key="3">
    <source>
        <dbReference type="ARBA" id="ARBA00009370"/>
    </source>
</evidence>
<protein>
    <recommendedName>
        <fullName evidence="4 7">Signal peptidase I</fullName>
        <ecNumber evidence="4 7">3.4.21.89</ecNumber>
    </recommendedName>
</protein>
<sequence>MRRLTWWQELLLLVVVAVLVALVVRTYAVETFWIPSGSMEQTLRTGDQVLVDKVTYHWREPRRGEVVVFRGVDGWSAPEGTASGSSGPVDRLLRAVVGGAAPGENDFVKRVVGVPGDVVACCDRGGHVTVNGVALHEPYVYEDSPVDAPPSPGECRSRRFPAYRVRAGQLFVLGDHRGVSQDSRCQGPVPLSAVIGRAVAVAWPPGHWRTVPVPDTFRRVPD</sequence>
<dbReference type="PRINTS" id="PR00727">
    <property type="entry name" value="LEADERPTASE"/>
</dbReference>
<dbReference type="AlphaFoldDB" id="A0A8J3J2S8"/>
<dbReference type="InterPro" id="IPR000223">
    <property type="entry name" value="Pept_S26A_signal_pept_1"/>
</dbReference>
<dbReference type="EC" id="3.4.21.89" evidence="4 7"/>
<dbReference type="GO" id="GO:0004252">
    <property type="term" value="F:serine-type endopeptidase activity"/>
    <property type="evidence" value="ECO:0007669"/>
    <property type="project" value="InterPro"/>
</dbReference>
<comment type="similarity">
    <text evidence="3 7">Belongs to the peptidase S26 family.</text>
</comment>
<keyword evidence="7" id="KW-0645">Protease</keyword>
<dbReference type="GO" id="GO:0006465">
    <property type="term" value="P:signal peptide processing"/>
    <property type="evidence" value="ECO:0007669"/>
    <property type="project" value="InterPro"/>
</dbReference>
<dbReference type="EMBL" id="BOMB01000001">
    <property type="protein sequence ID" value="GID09117.1"/>
    <property type="molecule type" value="Genomic_DNA"/>
</dbReference>
<dbReference type="PANTHER" id="PTHR43390">
    <property type="entry name" value="SIGNAL PEPTIDASE I"/>
    <property type="match status" value="1"/>
</dbReference>
<comment type="subcellular location">
    <subcellularLocation>
        <location evidence="2">Cell membrane</location>
        <topology evidence="2">Single-pass type II membrane protein</topology>
    </subcellularLocation>
    <subcellularLocation>
        <location evidence="7">Membrane</location>
        <topology evidence="7">Single-pass type II membrane protein</topology>
    </subcellularLocation>
</comment>
<dbReference type="NCBIfam" id="TIGR02227">
    <property type="entry name" value="sigpep_I_bact"/>
    <property type="match status" value="1"/>
</dbReference>
<feature type="active site" evidence="6">
    <location>
        <position position="109"/>
    </location>
</feature>
<accession>A0A8J3J2S8</accession>
<dbReference type="InterPro" id="IPR036286">
    <property type="entry name" value="LexA/Signal_pep-like_sf"/>
</dbReference>
<organism evidence="9 10">
    <name type="scientific">Actinocatenispora rupis</name>
    <dbReference type="NCBI Taxonomy" id="519421"/>
    <lineage>
        <taxon>Bacteria</taxon>
        <taxon>Bacillati</taxon>
        <taxon>Actinomycetota</taxon>
        <taxon>Actinomycetes</taxon>
        <taxon>Micromonosporales</taxon>
        <taxon>Micromonosporaceae</taxon>
        <taxon>Actinocatenispora</taxon>
    </lineage>
</organism>
<dbReference type="InterPro" id="IPR019533">
    <property type="entry name" value="Peptidase_S26"/>
</dbReference>
<evidence type="ECO:0000256" key="4">
    <source>
        <dbReference type="ARBA" id="ARBA00013208"/>
    </source>
</evidence>
<feature type="domain" description="Peptidase S26" evidence="8">
    <location>
        <begin position="8"/>
        <end position="203"/>
    </location>
</feature>
<gene>
    <name evidence="9" type="ORF">Aru02nite_00060</name>
</gene>
<proteinExistence type="inferred from homology"/>
<dbReference type="PROSITE" id="PS00761">
    <property type="entry name" value="SPASE_I_3"/>
    <property type="match status" value="1"/>
</dbReference>
<evidence type="ECO:0000256" key="5">
    <source>
        <dbReference type="ARBA" id="ARBA00022801"/>
    </source>
</evidence>
<feature type="active site" evidence="6">
    <location>
        <position position="38"/>
    </location>
</feature>
<dbReference type="GO" id="GO:0009003">
    <property type="term" value="F:signal peptidase activity"/>
    <property type="evidence" value="ECO:0007669"/>
    <property type="project" value="UniProtKB-EC"/>
</dbReference>
<evidence type="ECO:0000259" key="8">
    <source>
        <dbReference type="Pfam" id="PF10502"/>
    </source>
</evidence>
<evidence type="ECO:0000256" key="7">
    <source>
        <dbReference type="RuleBase" id="RU362042"/>
    </source>
</evidence>